<proteinExistence type="predicted"/>
<sequence>MYSKKGLSEKFHVGSGIRQGCVLSLLLFITYIDQICKIANISEGNNCGELLNGFIFADNQATEEQLQ</sequence>
<evidence type="ECO:0000313" key="1">
    <source>
        <dbReference type="EMBL" id="CEK94096.1"/>
    </source>
</evidence>
<name>A0A0B7BP12_9EUPU</name>
<dbReference type="AlphaFoldDB" id="A0A0B7BP12"/>
<gene>
    <name evidence="1" type="primary">ORF198901</name>
</gene>
<evidence type="ECO:0008006" key="2">
    <source>
        <dbReference type="Google" id="ProtNLM"/>
    </source>
</evidence>
<protein>
    <recommendedName>
        <fullName evidence="2">Reverse transcriptase domain-containing protein</fullName>
    </recommendedName>
</protein>
<reference evidence="1" key="1">
    <citation type="submission" date="2014-12" db="EMBL/GenBank/DDBJ databases">
        <title>Insight into the proteome of Arion vulgaris.</title>
        <authorList>
            <person name="Aradska J."/>
            <person name="Bulat T."/>
            <person name="Smidak R."/>
            <person name="Sarate P."/>
            <person name="Gangsoo J."/>
            <person name="Sialana F."/>
            <person name="Bilban M."/>
            <person name="Lubec G."/>
        </authorList>
    </citation>
    <scope>NUCLEOTIDE SEQUENCE</scope>
    <source>
        <tissue evidence="1">Skin</tissue>
    </source>
</reference>
<organism evidence="1">
    <name type="scientific">Arion vulgaris</name>
    <dbReference type="NCBI Taxonomy" id="1028688"/>
    <lineage>
        <taxon>Eukaryota</taxon>
        <taxon>Metazoa</taxon>
        <taxon>Spiralia</taxon>
        <taxon>Lophotrochozoa</taxon>
        <taxon>Mollusca</taxon>
        <taxon>Gastropoda</taxon>
        <taxon>Heterobranchia</taxon>
        <taxon>Euthyneura</taxon>
        <taxon>Panpulmonata</taxon>
        <taxon>Eupulmonata</taxon>
        <taxon>Stylommatophora</taxon>
        <taxon>Helicina</taxon>
        <taxon>Arionoidea</taxon>
        <taxon>Arionidae</taxon>
        <taxon>Arion</taxon>
    </lineage>
</organism>
<accession>A0A0B7BP12</accession>
<dbReference type="EMBL" id="HACG01047231">
    <property type="protein sequence ID" value="CEK94096.1"/>
    <property type="molecule type" value="Transcribed_RNA"/>
</dbReference>